<feature type="compositionally biased region" description="Basic and acidic residues" evidence="3">
    <location>
        <begin position="180"/>
        <end position="193"/>
    </location>
</feature>
<feature type="compositionally biased region" description="Polar residues" evidence="3">
    <location>
        <begin position="600"/>
        <end position="622"/>
    </location>
</feature>
<dbReference type="GO" id="GO:0005737">
    <property type="term" value="C:cytoplasm"/>
    <property type="evidence" value="ECO:0007669"/>
    <property type="project" value="UniProtKB-ARBA"/>
</dbReference>
<dbReference type="EMBL" id="KB822712">
    <property type="protein sequence ID" value="ETN45322.1"/>
    <property type="molecule type" value="Genomic_DNA"/>
</dbReference>
<dbReference type="SUPFAM" id="SSF46785">
    <property type="entry name" value="Winged helix' DNA-binding domain"/>
    <property type="match status" value="1"/>
</dbReference>
<dbReference type="GO" id="GO:0000339">
    <property type="term" value="F:RNA cap binding"/>
    <property type="evidence" value="ECO:0007669"/>
    <property type="project" value="InterPro"/>
</dbReference>
<dbReference type="STRING" id="1220924.W2S9H2"/>
<dbReference type="OrthoDB" id="340227at2759"/>
<feature type="region of interest" description="Disordered" evidence="3">
    <location>
        <begin position="1"/>
        <end position="622"/>
    </location>
</feature>
<feature type="compositionally biased region" description="Polar residues" evidence="3">
    <location>
        <begin position="388"/>
        <end position="422"/>
    </location>
</feature>
<dbReference type="InterPro" id="IPR006630">
    <property type="entry name" value="La_HTH"/>
</dbReference>
<dbReference type="VEuPathDB" id="FungiDB:HMPREF1541_09153"/>
<accession>W2S9H2</accession>
<dbReference type="AlphaFoldDB" id="W2S9H2"/>
<evidence type="ECO:0000259" key="4">
    <source>
        <dbReference type="PROSITE" id="PS50961"/>
    </source>
</evidence>
<organism evidence="5 6">
    <name type="scientific">Cyphellophora europaea (strain CBS 101466)</name>
    <name type="common">Phialophora europaea</name>
    <dbReference type="NCBI Taxonomy" id="1220924"/>
    <lineage>
        <taxon>Eukaryota</taxon>
        <taxon>Fungi</taxon>
        <taxon>Dikarya</taxon>
        <taxon>Ascomycota</taxon>
        <taxon>Pezizomycotina</taxon>
        <taxon>Eurotiomycetes</taxon>
        <taxon>Chaetothyriomycetidae</taxon>
        <taxon>Chaetothyriales</taxon>
        <taxon>Cyphellophoraceae</taxon>
        <taxon>Cyphellophora</taxon>
    </lineage>
</organism>
<feature type="compositionally biased region" description="Basic and acidic residues" evidence="3">
    <location>
        <begin position="255"/>
        <end position="264"/>
    </location>
</feature>
<dbReference type="GO" id="GO:0048255">
    <property type="term" value="P:mRNA stabilization"/>
    <property type="evidence" value="ECO:0007669"/>
    <property type="project" value="InterPro"/>
</dbReference>
<protein>
    <recommendedName>
        <fullName evidence="4">HTH La-type RNA-binding domain-containing protein</fullName>
    </recommendedName>
</protein>
<feature type="compositionally biased region" description="Low complexity" evidence="3">
    <location>
        <begin position="440"/>
        <end position="457"/>
    </location>
</feature>
<name>W2S9H2_CYPE1</name>
<reference evidence="5 6" key="1">
    <citation type="submission" date="2013-03" db="EMBL/GenBank/DDBJ databases">
        <title>The Genome Sequence of Phialophora europaea CBS 101466.</title>
        <authorList>
            <consortium name="The Broad Institute Genomics Platform"/>
            <person name="Cuomo C."/>
            <person name="de Hoog S."/>
            <person name="Gorbushina A."/>
            <person name="Walker B."/>
            <person name="Young S.K."/>
            <person name="Zeng Q."/>
            <person name="Gargeya S."/>
            <person name="Fitzgerald M."/>
            <person name="Haas B."/>
            <person name="Abouelleil A."/>
            <person name="Allen A.W."/>
            <person name="Alvarado L."/>
            <person name="Arachchi H.M."/>
            <person name="Berlin A.M."/>
            <person name="Chapman S.B."/>
            <person name="Gainer-Dewar J."/>
            <person name="Goldberg J."/>
            <person name="Griggs A."/>
            <person name="Gujja S."/>
            <person name="Hansen M."/>
            <person name="Howarth C."/>
            <person name="Imamovic A."/>
            <person name="Ireland A."/>
            <person name="Larimer J."/>
            <person name="McCowan C."/>
            <person name="Murphy C."/>
            <person name="Pearson M."/>
            <person name="Poon T.W."/>
            <person name="Priest M."/>
            <person name="Roberts A."/>
            <person name="Saif S."/>
            <person name="Shea T."/>
            <person name="Sisk P."/>
            <person name="Sykes S."/>
            <person name="Wortman J."/>
            <person name="Nusbaum C."/>
            <person name="Birren B."/>
        </authorList>
    </citation>
    <scope>NUCLEOTIDE SEQUENCE [LARGE SCALE GENOMIC DNA]</scope>
    <source>
        <strain evidence="5 6">CBS 101466</strain>
    </source>
</reference>
<dbReference type="Pfam" id="PF21071">
    <property type="entry name" value="LARP1_HEAT"/>
    <property type="match status" value="1"/>
</dbReference>
<dbReference type="RefSeq" id="XP_008712050.1">
    <property type="nucleotide sequence ID" value="XM_008713828.1"/>
</dbReference>
<evidence type="ECO:0000256" key="3">
    <source>
        <dbReference type="SAM" id="MobiDB-lite"/>
    </source>
</evidence>
<feature type="compositionally biased region" description="Polar residues" evidence="3">
    <location>
        <begin position="465"/>
        <end position="474"/>
    </location>
</feature>
<dbReference type="PANTHER" id="PTHR22792:SF132">
    <property type="entry name" value="LA-RELATED PROTEIN 1"/>
    <property type="match status" value="1"/>
</dbReference>
<dbReference type="InterPro" id="IPR006607">
    <property type="entry name" value="DM15"/>
</dbReference>
<dbReference type="PANTHER" id="PTHR22792">
    <property type="entry name" value="LUPUS LA PROTEIN-RELATED"/>
    <property type="match status" value="1"/>
</dbReference>
<dbReference type="InterPro" id="IPR036390">
    <property type="entry name" value="WH_DNA-bd_sf"/>
</dbReference>
<proteinExistence type="predicted"/>
<sequence length="1166" mass="127500">MPAFSYAQAAKGLAPSTSQASVKDVKEELLDQNSIPKPSQKPDAQNGANGKPARSSAGSEEKDAKTSSWELPSTSIRDGSQDKENVPVNRRSHKSSASVGDLPKTTGESGPGKENNENQSSSARAESWDTSVANEMDSTTSDKDKGKDVEDDWEKVSIPSVAAEKELKPAPIPTVNFWQQRKEAQDAKRREQGAQKAVPPAGAAVNGPITTKQNNQEQKRRAGPEREIPTTSRPTNKPADKNELSSSQSSPPGSRGEKREHAAPVRDATSWPTPETASVEERKKSLPVDRSEKSETRPSAKSHGKNWVQMPFVPTAKFETQLPPSAAKRGGRSGRGGREGGSRGHFANNGDRNENSGSMGPPPPRQSGDQDRGRKADANRGGRASSLPAGNQRASSHDNSAANIQKPSAPTAKDSVSAQATTAAPFVPVNEVSATTNIDSQEASRSSSRQNAASASSGKAVELNVGQTTETATEASIPPQILDTATRQQYAGDRNKPSHSNYRSNEYNRPERNGPPRNREWSREKTDNAREKVESWRDREYSGEGLSRRERGSERGRGSYRARGGHAYNSTYTGGHSYTTPLPQNGFELPKSGSGEPRPRQTSQPFSMTNHPSPNRNPNRAQSIPMQMMYGQGYFGNVAGVPPALSPLQTDVQAYGMPPQMPMQPGIMSAMPYNEQLGSYAVLSMVMSQMEYYFSIDNLCKDLYLRKHMDSQGWVLLSVVANFKRIKQLAGEEQTLETLRMVCPQVKNLEFMRGQDGEERIRRQEGWKDFILPIAERFPTAQNDGPAVQPEYLQYHDLPHGSGEAMPFIPGQLRSPQAGMAPVNGMFNGPTSPPLFGAIPPYDGHAGNERPPQYPYAQHFEGSRRESATSPFSPESLHRIPSGPMQNGSTVPATNGHHRSASRSFAEESVFPDDQIGLIHIYKRDRADMGTADDKAGMPQVERALSNESQGSASKLNDLRGGIQARKTSDQYVNSLRDYSEADQHRLASRLQGLTFGSSGSPVPETPAVFTKDGQQMPLPQQAQPGHYFQPYFTARTEALQDRDHGVEGALEPMYSFWSNFLVKSFNLSMYNEFKELALEDQARGSDAGFQHLLSYYDGALKAVAPVSAVVAADLVALLRNETDAARPVFKMIRLAWRNGALNLKSRKRIQDNLNEDEKAQFDKGG</sequence>
<dbReference type="PROSITE" id="PS50961">
    <property type="entry name" value="HTH_LA"/>
    <property type="match status" value="1"/>
</dbReference>
<feature type="compositionally biased region" description="Basic and acidic residues" evidence="3">
    <location>
        <begin position="368"/>
        <end position="380"/>
    </location>
</feature>
<feature type="compositionally biased region" description="Polar residues" evidence="3">
    <location>
        <begin position="66"/>
        <end position="78"/>
    </location>
</feature>
<feature type="compositionally biased region" description="Polar residues" evidence="3">
    <location>
        <begin position="568"/>
        <end position="583"/>
    </location>
</feature>
<dbReference type="InParanoid" id="W2S9H2"/>
<feature type="compositionally biased region" description="Basic and acidic residues" evidence="3">
    <location>
        <begin position="506"/>
        <end position="557"/>
    </location>
</feature>
<evidence type="ECO:0000313" key="6">
    <source>
        <dbReference type="Proteomes" id="UP000030752"/>
    </source>
</evidence>
<feature type="compositionally biased region" description="Low complexity" evidence="3">
    <location>
        <begin position="197"/>
        <end position="208"/>
    </location>
</feature>
<dbReference type="InterPro" id="IPR036388">
    <property type="entry name" value="WH-like_DNA-bd_sf"/>
</dbReference>
<evidence type="ECO:0000256" key="2">
    <source>
        <dbReference type="PROSITE-ProRule" id="PRU00332"/>
    </source>
</evidence>
<feature type="domain" description="HTH La-type RNA-binding" evidence="4">
    <location>
        <begin position="676"/>
        <end position="776"/>
    </location>
</feature>
<dbReference type="InterPro" id="IPR045180">
    <property type="entry name" value="La_dom_prot"/>
</dbReference>
<gene>
    <name evidence="5" type="ORF">HMPREF1541_09153</name>
</gene>
<feature type="region of interest" description="Disordered" evidence="3">
    <location>
        <begin position="861"/>
        <end position="909"/>
    </location>
</feature>
<dbReference type="Proteomes" id="UP000030752">
    <property type="component" value="Unassembled WGS sequence"/>
</dbReference>
<dbReference type="eggNOG" id="KOG2590">
    <property type="taxonomic scope" value="Eukaryota"/>
</dbReference>
<feature type="compositionally biased region" description="Polar residues" evidence="3">
    <location>
        <begin position="117"/>
        <end position="133"/>
    </location>
</feature>
<keyword evidence="6" id="KW-1185">Reference proteome</keyword>
<evidence type="ECO:0000313" key="5">
    <source>
        <dbReference type="EMBL" id="ETN45322.1"/>
    </source>
</evidence>
<dbReference type="Pfam" id="PF05383">
    <property type="entry name" value="La"/>
    <property type="match status" value="1"/>
</dbReference>
<feature type="compositionally biased region" description="Basic and acidic residues" evidence="3">
    <location>
        <begin position="217"/>
        <end position="228"/>
    </location>
</feature>
<feature type="compositionally biased region" description="Low complexity" evidence="3">
    <location>
        <begin position="245"/>
        <end position="254"/>
    </location>
</feature>
<feature type="compositionally biased region" description="Basic and acidic residues" evidence="3">
    <location>
        <begin position="279"/>
        <end position="298"/>
    </location>
</feature>
<feature type="compositionally biased region" description="Polar residues" evidence="3">
    <location>
        <begin position="884"/>
        <end position="893"/>
    </location>
</feature>
<evidence type="ECO:0000256" key="1">
    <source>
        <dbReference type="ARBA" id="ARBA00022884"/>
    </source>
</evidence>
<dbReference type="SMART" id="SM00715">
    <property type="entry name" value="LA"/>
    <property type="match status" value="1"/>
</dbReference>
<dbReference type="Gene3D" id="1.10.10.10">
    <property type="entry name" value="Winged helix-like DNA-binding domain superfamily/Winged helix DNA-binding domain"/>
    <property type="match status" value="1"/>
</dbReference>
<dbReference type="HOGENOM" id="CLU_005100_0_0_1"/>
<dbReference type="GeneID" id="19976492"/>
<feature type="compositionally biased region" description="Polar residues" evidence="3">
    <location>
        <begin position="31"/>
        <end position="48"/>
    </location>
</feature>
<dbReference type="CDD" id="cd07323">
    <property type="entry name" value="LAM"/>
    <property type="match status" value="1"/>
</dbReference>
<keyword evidence="1 2" id="KW-0694">RNA-binding</keyword>